<dbReference type="PROSITE" id="PS00141">
    <property type="entry name" value="ASP_PROTEASE"/>
    <property type="match status" value="1"/>
</dbReference>
<dbReference type="InterPro" id="IPR021109">
    <property type="entry name" value="Peptidase_aspartic_dom_sf"/>
</dbReference>
<gene>
    <name evidence="1" type="ORF">H9646_01480</name>
</gene>
<accession>A0ABR8S6P1</accession>
<dbReference type="NCBIfam" id="TIGR02281">
    <property type="entry name" value="clan_AA_DTGA"/>
    <property type="match status" value="1"/>
</dbReference>
<evidence type="ECO:0000313" key="1">
    <source>
        <dbReference type="EMBL" id="MBD7959142.1"/>
    </source>
</evidence>
<keyword evidence="2" id="KW-1185">Reference proteome</keyword>
<organism evidence="1 2">
    <name type="scientific">Comamonas avium</name>
    <dbReference type="NCBI Taxonomy" id="2762231"/>
    <lineage>
        <taxon>Bacteria</taxon>
        <taxon>Pseudomonadati</taxon>
        <taxon>Pseudomonadota</taxon>
        <taxon>Betaproteobacteria</taxon>
        <taxon>Burkholderiales</taxon>
        <taxon>Comamonadaceae</taxon>
        <taxon>Comamonas</taxon>
    </lineage>
</organism>
<dbReference type="InterPro" id="IPR011969">
    <property type="entry name" value="Clan_AA_Asp_peptidase_C"/>
</dbReference>
<sequence>MQAGMAIFWMVVLGVMYVAMDRYLQPSASVITSDGGLQLQRHRDGHFYVDGSINGQPVLFMVDTGATSISVTDALAQRAGLEGGEVVQFRTANGVRMGRLVRAQSVTVGPLQARNLTVGTGYTGTSEQDALLGQNFLRQFDVLMRGEVMELRPR</sequence>
<dbReference type="GO" id="GO:0006508">
    <property type="term" value="P:proteolysis"/>
    <property type="evidence" value="ECO:0007669"/>
    <property type="project" value="UniProtKB-KW"/>
</dbReference>
<dbReference type="InterPro" id="IPR001969">
    <property type="entry name" value="Aspartic_peptidase_AS"/>
</dbReference>
<keyword evidence="1" id="KW-0378">Hydrolase</keyword>
<evidence type="ECO:0000313" key="2">
    <source>
        <dbReference type="Proteomes" id="UP000634919"/>
    </source>
</evidence>
<keyword evidence="1" id="KW-0645">Protease</keyword>
<comment type="caution">
    <text evidence="1">The sequence shown here is derived from an EMBL/GenBank/DDBJ whole genome shotgun (WGS) entry which is preliminary data.</text>
</comment>
<dbReference type="SUPFAM" id="SSF50630">
    <property type="entry name" value="Acid proteases"/>
    <property type="match status" value="1"/>
</dbReference>
<protein>
    <submittedName>
        <fullName evidence="1">Clan AA aspartic protease</fullName>
    </submittedName>
</protein>
<proteinExistence type="predicted"/>
<dbReference type="Gene3D" id="2.40.70.10">
    <property type="entry name" value="Acid Proteases"/>
    <property type="match status" value="1"/>
</dbReference>
<dbReference type="CDD" id="cd05483">
    <property type="entry name" value="retropepsin_like_bacteria"/>
    <property type="match status" value="1"/>
</dbReference>
<dbReference type="EMBL" id="JACSQK010000001">
    <property type="protein sequence ID" value="MBD7959142.1"/>
    <property type="molecule type" value="Genomic_DNA"/>
</dbReference>
<reference evidence="1 2" key="1">
    <citation type="submission" date="2020-08" db="EMBL/GenBank/DDBJ databases">
        <title>A Genomic Blueprint of the Chicken Gut Microbiome.</title>
        <authorList>
            <person name="Gilroy R."/>
            <person name="Ravi A."/>
            <person name="Getino M."/>
            <person name="Pursley I."/>
            <person name="Horton D.L."/>
            <person name="Alikhan N.-F."/>
            <person name="Baker D."/>
            <person name="Gharbi K."/>
            <person name="Hall N."/>
            <person name="Watson M."/>
            <person name="Adriaenssens E.M."/>
            <person name="Foster-Nyarko E."/>
            <person name="Jarju S."/>
            <person name="Secka A."/>
            <person name="Antonio M."/>
            <person name="Oren A."/>
            <person name="Chaudhuri R."/>
            <person name="La Ragione R.M."/>
            <person name="Hildebrand F."/>
            <person name="Pallen M.J."/>
        </authorList>
    </citation>
    <scope>NUCLEOTIDE SEQUENCE [LARGE SCALE GENOMIC DNA]</scope>
    <source>
        <strain evidence="1 2">Sa2CVA6</strain>
    </source>
</reference>
<dbReference type="Proteomes" id="UP000634919">
    <property type="component" value="Unassembled WGS sequence"/>
</dbReference>
<dbReference type="Pfam" id="PF13975">
    <property type="entry name" value="gag-asp_proteas"/>
    <property type="match status" value="1"/>
</dbReference>
<dbReference type="GO" id="GO:0008233">
    <property type="term" value="F:peptidase activity"/>
    <property type="evidence" value="ECO:0007669"/>
    <property type="project" value="UniProtKB-KW"/>
</dbReference>
<name>A0ABR8S6P1_9BURK</name>
<dbReference type="InterPro" id="IPR034122">
    <property type="entry name" value="Retropepsin-like_bacterial"/>
</dbReference>